<organism evidence="2 3">
    <name type="scientific">Aquimarina aggregata</name>
    <dbReference type="NCBI Taxonomy" id="1642818"/>
    <lineage>
        <taxon>Bacteria</taxon>
        <taxon>Pseudomonadati</taxon>
        <taxon>Bacteroidota</taxon>
        <taxon>Flavobacteriia</taxon>
        <taxon>Flavobacteriales</taxon>
        <taxon>Flavobacteriaceae</taxon>
        <taxon>Aquimarina</taxon>
    </lineage>
</organism>
<dbReference type="EMBL" id="LQRT01000060">
    <property type="protein sequence ID" value="KZS38062.1"/>
    <property type="molecule type" value="Genomic_DNA"/>
</dbReference>
<comment type="caution">
    <text evidence="2">The sequence shown here is derived from an EMBL/GenBank/DDBJ whole genome shotgun (WGS) entry which is preliminary data.</text>
</comment>
<protein>
    <submittedName>
        <fullName evidence="2">Uncharacterized protein</fullName>
    </submittedName>
</protein>
<accession>A0A162WFL3</accession>
<evidence type="ECO:0000313" key="3">
    <source>
        <dbReference type="Proteomes" id="UP000076715"/>
    </source>
</evidence>
<gene>
    <name evidence="2" type="ORF">AWE51_18625</name>
</gene>
<evidence type="ECO:0000256" key="1">
    <source>
        <dbReference type="SAM" id="Coils"/>
    </source>
</evidence>
<reference evidence="2 3" key="1">
    <citation type="submission" date="2016-01" db="EMBL/GenBank/DDBJ databases">
        <title>The draft genome sequence of Aquimarina sp. RZW4-3-2.</title>
        <authorList>
            <person name="Wang Y."/>
        </authorList>
    </citation>
    <scope>NUCLEOTIDE SEQUENCE [LARGE SCALE GENOMIC DNA]</scope>
    <source>
        <strain evidence="2 3">RZW4-3-2</strain>
    </source>
</reference>
<keyword evidence="1" id="KW-0175">Coiled coil</keyword>
<dbReference type="RefSeq" id="WP_066319888.1">
    <property type="nucleotide sequence ID" value="NZ_LQRT01000060.1"/>
</dbReference>
<keyword evidence="3" id="KW-1185">Reference proteome</keyword>
<feature type="coiled-coil region" evidence="1">
    <location>
        <begin position="211"/>
        <end position="245"/>
    </location>
</feature>
<dbReference type="OrthoDB" id="658938at2"/>
<sequence length="250" mass="28346">MKNVILIIFLIGTAIIAKAQVLVVNPQNNTGEGGEILLLKSNSTFNDWRIDNYRGVFRLHHSGKSYFNLSKSGDLSISGKIKLNATTNIEGGEIELAGAASFNDWRIDNYRGYFRLHHSGKSYLNLNKNGNLSLNGKIETKEIKVTNTPTADFVFEESYKLPSLDFIENYIKSKKHLPEIASAEKMKQDGVNIGDFQIQLLQKIEELTLYTIQQQKEIGNQQNKIQNQNEELKSLSQRLNEIEKLLKTNN</sequence>
<dbReference type="AlphaFoldDB" id="A0A162WFL3"/>
<dbReference type="STRING" id="1642818.AWE51_18625"/>
<proteinExistence type="predicted"/>
<name>A0A162WFL3_9FLAO</name>
<evidence type="ECO:0000313" key="2">
    <source>
        <dbReference type="EMBL" id="KZS38062.1"/>
    </source>
</evidence>
<dbReference type="Proteomes" id="UP000076715">
    <property type="component" value="Unassembled WGS sequence"/>
</dbReference>